<gene>
    <name evidence="1" type="ORF">PYW08_001325</name>
</gene>
<name>A0ACC2R2F7_9NEOP</name>
<protein>
    <submittedName>
        <fullName evidence="1">Uncharacterized protein</fullName>
    </submittedName>
</protein>
<accession>A0ACC2R2F7</accession>
<keyword evidence="2" id="KW-1185">Reference proteome</keyword>
<proteinExistence type="predicted"/>
<evidence type="ECO:0000313" key="1">
    <source>
        <dbReference type="EMBL" id="KAJ8729744.1"/>
    </source>
</evidence>
<sequence length="358" mass="39115">MCRQLQCLPWTATSASTTMEGFRRISILLLVGSLTSIACTSQQETREMKVLHIPEKIIGGVIDIVQNHKNKPTQSTTTVQSQTQTQTQQQGYQGYPQQYAPWNTGYQQTQGQAQYQGQYGNYGYPQLGNTYPQGGYVNTQGYYGGSQSQAQGQYQNYPQSGNQFQVQNQQTTGSFEGQQAGQFQSQVQTGVHGQGQNGQVQVQNQFQNQQSGQYVNQNQFTNVNIQGSQQVNQPSGSFVQPQPTGSYGGSQQSSNFVGSQQSGSFVGQTQPSHNYVGQTQPQGQVTRPSYVGQNHQSSQFQEQTGNGSNSGFQITTGHHSGAPGPSCVCQAWTKPQRGVLNDSGSQRSEEKVEKTEAQ</sequence>
<organism evidence="1 2">
    <name type="scientific">Mythimna loreyi</name>
    <dbReference type="NCBI Taxonomy" id="667449"/>
    <lineage>
        <taxon>Eukaryota</taxon>
        <taxon>Metazoa</taxon>
        <taxon>Ecdysozoa</taxon>
        <taxon>Arthropoda</taxon>
        <taxon>Hexapoda</taxon>
        <taxon>Insecta</taxon>
        <taxon>Pterygota</taxon>
        <taxon>Neoptera</taxon>
        <taxon>Endopterygota</taxon>
        <taxon>Lepidoptera</taxon>
        <taxon>Glossata</taxon>
        <taxon>Ditrysia</taxon>
        <taxon>Noctuoidea</taxon>
        <taxon>Noctuidae</taxon>
        <taxon>Noctuinae</taxon>
        <taxon>Hadenini</taxon>
        <taxon>Mythimna</taxon>
    </lineage>
</organism>
<comment type="caution">
    <text evidence="1">The sequence shown here is derived from an EMBL/GenBank/DDBJ whole genome shotgun (WGS) entry which is preliminary data.</text>
</comment>
<evidence type="ECO:0000313" key="2">
    <source>
        <dbReference type="Proteomes" id="UP001231649"/>
    </source>
</evidence>
<reference evidence="1" key="1">
    <citation type="submission" date="2023-03" db="EMBL/GenBank/DDBJ databases">
        <title>Chromosome-level genomes of two armyworms, Mythimna separata and Mythimna loreyi, provide insights into the biosynthesis and reception of sex pheromones.</title>
        <authorList>
            <person name="Zhao H."/>
        </authorList>
    </citation>
    <scope>NUCLEOTIDE SEQUENCE</scope>
    <source>
        <strain evidence="1">BeijingLab</strain>
    </source>
</reference>
<dbReference type="Proteomes" id="UP001231649">
    <property type="component" value="Chromosome 10"/>
</dbReference>
<dbReference type="EMBL" id="CM056786">
    <property type="protein sequence ID" value="KAJ8729744.1"/>
    <property type="molecule type" value="Genomic_DNA"/>
</dbReference>